<keyword evidence="2" id="KW-0614">Plasmid</keyword>
<evidence type="ECO:0000256" key="1">
    <source>
        <dbReference type="SAM" id="MobiDB-lite"/>
    </source>
</evidence>
<protein>
    <submittedName>
        <fullName evidence="2">Uncharacterized protein</fullName>
    </submittedName>
</protein>
<reference evidence="3 5" key="2">
    <citation type="submission" date="2016-08" db="EMBL/GenBank/DDBJ databases">
        <authorList>
            <person name="Seilhamer J.J."/>
        </authorList>
    </citation>
    <scope>NUCLEOTIDE SEQUENCE [LARGE SCALE GENOMIC DNA]</scope>
    <source>
        <strain evidence="3 5">KH-18-2</strain>
    </source>
</reference>
<geneLocation type="plasmid" evidence="4">
    <name>pkf715b dna</name>
</geneLocation>
<feature type="region of interest" description="Disordered" evidence="1">
    <location>
        <begin position="189"/>
        <end position="210"/>
    </location>
</feature>
<proteinExistence type="predicted"/>
<dbReference type="EMBL" id="MING01000087">
    <property type="protein sequence ID" value="POF99446.1"/>
    <property type="molecule type" value="Genomic_DNA"/>
</dbReference>
<evidence type="ECO:0000313" key="4">
    <source>
        <dbReference type="Proteomes" id="UP000218731"/>
    </source>
</evidence>
<geneLocation type="plasmid" evidence="2">
    <name>pKF715B</name>
</geneLocation>
<dbReference type="EMBL" id="AP015031">
    <property type="protein sequence ID" value="BAW27367.1"/>
    <property type="molecule type" value="Genomic_DNA"/>
</dbReference>
<dbReference type="AlphaFoldDB" id="A0A1L7NPK1"/>
<evidence type="ECO:0000313" key="2">
    <source>
        <dbReference type="EMBL" id="BAW27367.1"/>
    </source>
</evidence>
<accession>A0A1L7NPK1</accession>
<name>A0A1L7NPK1_PSEPU</name>
<gene>
    <name evidence="3" type="ORF">BGP82_26635</name>
    <name evidence="2" type="ORF">KF715C_pB2610</name>
</gene>
<evidence type="ECO:0000313" key="3">
    <source>
        <dbReference type="EMBL" id="POF99446.1"/>
    </source>
</evidence>
<organism evidence="2 4">
    <name type="scientific">Pseudomonas putida</name>
    <name type="common">Arthrobacter siderocapsulatus</name>
    <dbReference type="NCBI Taxonomy" id="303"/>
    <lineage>
        <taxon>Bacteria</taxon>
        <taxon>Pseudomonadati</taxon>
        <taxon>Pseudomonadota</taxon>
        <taxon>Gammaproteobacteria</taxon>
        <taxon>Pseudomonadales</taxon>
        <taxon>Pseudomonadaceae</taxon>
        <taxon>Pseudomonas</taxon>
    </lineage>
</organism>
<dbReference type="Proteomes" id="UP000218731">
    <property type="component" value="Plasmid pKF715B"/>
</dbReference>
<reference evidence="3 5" key="3">
    <citation type="submission" date="2018-03" db="EMBL/GenBank/DDBJ databases">
        <title>Draft genome of Pseudomonas putida strain KH-18-2.</title>
        <authorList>
            <person name="Yoshizawa S."/>
            <person name="Khan N.H."/>
            <person name="Nishimura M."/>
            <person name="Chiura H.X."/>
            <person name="Ogura Y."/>
            <person name="Hayashi T."/>
            <person name="Kogure K."/>
        </authorList>
    </citation>
    <scope>NUCLEOTIDE SEQUENCE [LARGE SCALE GENOMIC DNA]</scope>
    <source>
        <strain evidence="3 5">KH-18-2</strain>
    </source>
</reference>
<reference evidence="2 4" key="1">
    <citation type="submission" date="2015-11" db="EMBL/GenBank/DDBJ databases">
        <title>Complete genome sequencing of a biphenyl-degrading bacterium, Pseudomonas putida KF715 (=NBRC110667).</title>
        <authorList>
            <person name="Suenaga H."/>
            <person name="Fujihara N."/>
            <person name="Watanabe T."/>
            <person name="Hirose J."/>
            <person name="Kimura N."/>
            <person name="Yamazoe A."/>
            <person name="Hosoyama A."/>
            <person name="Shimodaira J."/>
            <person name="Furukawa K."/>
        </authorList>
    </citation>
    <scope>NUCLEOTIDE SEQUENCE [LARGE SCALE GENOMIC DNA]</scope>
    <source>
        <strain evidence="2 4">KF715</strain>
        <plasmid evidence="2">pKF715B</plasmid>
        <plasmid evidence="4">Plasmid pkf715b dna</plasmid>
    </source>
</reference>
<evidence type="ECO:0000313" key="5">
    <source>
        <dbReference type="Proteomes" id="UP000237378"/>
    </source>
</evidence>
<dbReference type="Proteomes" id="UP000237378">
    <property type="component" value="Unassembled WGS sequence"/>
</dbReference>
<sequence>MGAHITAPTKCLCGHLDLFSFTSPGMGGRRQDRLYASSTICGECSAHVRELVAPQAKGFYQMSLPQLAGRPRSVSWAQSLRLAHIRTLGPIMAHLKCSTDPVAVAALAVFEMLFKITDAQYWIAGRDHAFGAGHWVVSEIEHLMRKRDLAMHENSRSAYCYWKRVNPAVIDQAKQDAAVLLSSSALAPGKTTTPQPAQAKPSEAGTSVFL</sequence>